<dbReference type="GO" id="GO:0055085">
    <property type="term" value="P:transmembrane transport"/>
    <property type="evidence" value="ECO:0007669"/>
    <property type="project" value="InterPro"/>
</dbReference>
<dbReference type="SUPFAM" id="SSF103506">
    <property type="entry name" value="Mitochondrial carrier"/>
    <property type="match status" value="1"/>
</dbReference>
<comment type="similarity">
    <text evidence="7">Belongs to the mitochondrial carrier (TC 2.A.29) family.</text>
</comment>
<dbReference type="Gene3D" id="1.50.40.10">
    <property type="entry name" value="Mitochondrial carrier domain"/>
    <property type="match status" value="1"/>
</dbReference>
<dbReference type="InterPro" id="IPR002067">
    <property type="entry name" value="MCP"/>
</dbReference>
<dbReference type="GO" id="GO:0016020">
    <property type="term" value="C:membrane"/>
    <property type="evidence" value="ECO:0007669"/>
    <property type="project" value="UniProtKB-SubCell"/>
</dbReference>
<evidence type="ECO:0000256" key="3">
    <source>
        <dbReference type="ARBA" id="ARBA00022692"/>
    </source>
</evidence>
<organism evidence="9 10">
    <name type="scientific">Toxoplasma gondii ARI</name>
    <dbReference type="NCBI Taxonomy" id="1074872"/>
    <lineage>
        <taxon>Eukaryota</taxon>
        <taxon>Sar</taxon>
        <taxon>Alveolata</taxon>
        <taxon>Apicomplexa</taxon>
        <taxon>Conoidasida</taxon>
        <taxon>Coccidia</taxon>
        <taxon>Eucoccidiorida</taxon>
        <taxon>Eimeriorina</taxon>
        <taxon>Sarcocystidae</taxon>
        <taxon>Toxoplasma</taxon>
    </lineage>
</organism>
<gene>
    <name evidence="9" type="ORF">TGARI_273390</name>
</gene>
<reference evidence="9 10" key="1">
    <citation type="journal article" date="2016" name="Nat. Commun.">
        <title>Local admixture of amplified and diversified secreted pathogenesis determinants shapes mosaic Toxoplasma gondii genomes.</title>
        <authorList>
            <person name="Lorenzi H."/>
            <person name="Khan A."/>
            <person name="Behnke M.S."/>
            <person name="Namasivayam S."/>
            <person name="Swapna L.S."/>
            <person name="Hadjithomas M."/>
            <person name="Karamycheva S."/>
            <person name="Pinney D."/>
            <person name="Brunk B.P."/>
            <person name="Ajioka J.W."/>
            <person name="Ajzenberg D."/>
            <person name="Boothroyd J.C."/>
            <person name="Boyle J.P."/>
            <person name="Darde M.L."/>
            <person name="Diaz-Miranda M.A."/>
            <person name="Dubey J.P."/>
            <person name="Fritz H.M."/>
            <person name="Gennari S.M."/>
            <person name="Gregory B.D."/>
            <person name="Kim K."/>
            <person name="Saeij J.P."/>
            <person name="Su C."/>
            <person name="White M.W."/>
            <person name="Zhu X.Q."/>
            <person name="Howe D.K."/>
            <person name="Rosenthal B.M."/>
            <person name="Grigg M.E."/>
            <person name="Parkinson J."/>
            <person name="Liu L."/>
            <person name="Kissinger J.C."/>
            <person name="Roos D.S."/>
            <person name="Sibley L.D."/>
        </authorList>
    </citation>
    <scope>NUCLEOTIDE SEQUENCE [LARGE SCALE GENOMIC DNA]</scope>
    <source>
        <strain evidence="9 10">ARI</strain>
    </source>
</reference>
<evidence type="ECO:0000256" key="4">
    <source>
        <dbReference type="ARBA" id="ARBA00022737"/>
    </source>
</evidence>
<feature type="compositionally biased region" description="Low complexity" evidence="8">
    <location>
        <begin position="99"/>
        <end position="118"/>
    </location>
</feature>
<evidence type="ECO:0000313" key="10">
    <source>
        <dbReference type="Proteomes" id="UP000074247"/>
    </source>
</evidence>
<dbReference type="PROSITE" id="PS50920">
    <property type="entry name" value="SOLCAR"/>
    <property type="match status" value="3"/>
</dbReference>
<dbReference type="InterPro" id="IPR023395">
    <property type="entry name" value="MCP_dom_sf"/>
</dbReference>
<accession>A0A139Y5T0</accession>
<dbReference type="PRINTS" id="PR00926">
    <property type="entry name" value="MITOCARRIER"/>
</dbReference>
<dbReference type="AlphaFoldDB" id="A0A139Y5T0"/>
<feature type="region of interest" description="Disordered" evidence="8">
    <location>
        <begin position="1"/>
        <end position="84"/>
    </location>
</feature>
<comment type="subcellular location">
    <subcellularLocation>
        <location evidence="1">Membrane</location>
        <topology evidence="1">Multi-pass membrane protein</topology>
    </subcellularLocation>
</comment>
<dbReference type="OrthoDB" id="270584at2759"/>
<name>A0A139Y5T0_TOXGO</name>
<dbReference type="Pfam" id="PF00153">
    <property type="entry name" value="Mito_carr"/>
    <property type="match status" value="3"/>
</dbReference>
<evidence type="ECO:0000256" key="7">
    <source>
        <dbReference type="RuleBase" id="RU000488"/>
    </source>
</evidence>
<dbReference type="InterPro" id="IPR018108">
    <property type="entry name" value="MCP_transmembrane"/>
</dbReference>
<evidence type="ECO:0000256" key="1">
    <source>
        <dbReference type="ARBA" id="ARBA00004141"/>
    </source>
</evidence>
<evidence type="ECO:0000256" key="8">
    <source>
        <dbReference type="SAM" id="MobiDB-lite"/>
    </source>
</evidence>
<feature type="repeat" description="Solcar" evidence="6">
    <location>
        <begin position="390"/>
        <end position="487"/>
    </location>
</feature>
<evidence type="ECO:0000256" key="6">
    <source>
        <dbReference type="PROSITE-ProRule" id="PRU00282"/>
    </source>
</evidence>
<dbReference type="Proteomes" id="UP000074247">
    <property type="component" value="Unassembled WGS sequence"/>
</dbReference>
<keyword evidence="2 7" id="KW-0813">Transport</keyword>
<feature type="repeat" description="Solcar" evidence="6">
    <location>
        <begin position="301"/>
        <end position="382"/>
    </location>
</feature>
<dbReference type="PANTHER" id="PTHR24089">
    <property type="entry name" value="SOLUTE CARRIER FAMILY 25"/>
    <property type="match status" value="1"/>
</dbReference>
<evidence type="ECO:0000313" key="9">
    <source>
        <dbReference type="EMBL" id="KYF46461.1"/>
    </source>
</evidence>
<dbReference type="VEuPathDB" id="ToxoDB:TGARI_273390"/>
<feature type="region of interest" description="Disordered" evidence="8">
    <location>
        <begin position="98"/>
        <end position="118"/>
    </location>
</feature>
<protein>
    <submittedName>
        <fullName evidence="9">Mitochondrial carrier superfamily protein</fullName>
    </submittedName>
</protein>
<keyword evidence="5 6" id="KW-0472">Membrane</keyword>
<feature type="repeat" description="Solcar" evidence="6">
    <location>
        <begin position="201"/>
        <end position="293"/>
    </location>
</feature>
<feature type="compositionally biased region" description="Low complexity" evidence="8">
    <location>
        <begin position="37"/>
        <end position="61"/>
    </location>
</feature>
<evidence type="ECO:0000256" key="5">
    <source>
        <dbReference type="ARBA" id="ARBA00023136"/>
    </source>
</evidence>
<evidence type="ECO:0000256" key="2">
    <source>
        <dbReference type="ARBA" id="ARBA00022448"/>
    </source>
</evidence>
<keyword evidence="3 6" id="KW-0812">Transmembrane</keyword>
<comment type="caution">
    <text evidence="9">The sequence shown here is derived from an EMBL/GenBank/DDBJ whole genome shotgun (WGS) entry which is preliminary data.</text>
</comment>
<feature type="region of interest" description="Disordered" evidence="8">
    <location>
        <begin position="136"/>
        <end position="175"/>
    </location>
</feature>
<proteinExistence type="inferred from homology"/>
<feature type="compositionally biased region" description="Polar residues" evidence="8">
    <location>
        <begin position="1"/>
        <end position="12"/>
    </location>
</feature>
<keyword evidence="4" id="KW-0677">Repeat</keyword>
<dbReference type="EMBL" id="AGQS02003804">
    <property type="protein sequence ID" value="KYF46461.1"/>
    <property type="molecule type" value="Genomic_DNA"/>
</dbReference>
<sequence length="500" mass="53271">MVPLQLSPTSDEPPSHPYPRRVPDASLPVPPSPGCRPTVPSSEPTVPSSEPTVPSSEPTVPGCGPVDPSCLRPPYASRAPSQASRRMLGSYPIPASCRSPPLATASAVSSSPVSPFPRSASRLALPPAACASLSSLQDEVVPEAPGHRTLGGAERPRDEAAREPCGGPVSRCPMEKRRETPAETAHAVLVNDSWTSSTAPLCAACQVLRGALAGSCAKTVVYPLDRLKMHLQVKAAATGQAFQLSGAVSVLKNMASSEQGGVRALWRGNGSAFIRAFPYSGFSFYSFERYNLYLRSQAPSWPKLCQLGAGSAAGMTATLLTYPLDVLNTRMAVTAHRLSYAEVSLWKFEGFRSLFRGISATALGIVPYAGISFCAFETLKDECRAQGMQITPVVNALCGGLAGVAGQTATYPLDTVRKFMQSSSFLYRFHETGHTGSASPPSLIEAFKFLYRRSGWRGLYNGVSLNWIKGFLAAGLAFSLNESGKQHLTPIFCQHPPRPL</sequence>